<evidence type="ECO:0000256" key="9">
    <source>
        <dbReference type="ARBA" id="ARBA00023136"/>
    </source>
</evidence>
<evidence type="ECO:0000256" key="12">
    <source>
        <dbReference type="RuleBase" id="RU000679"/>
    </source>
</evidence>
<dbReference type="AlphaFoldDB" id="A0A1I8P6C1"/>
<dbReference type="Pfam" id="PF00858">
    <property type="entry name" value="ASC"/>
    <property type="match status" value="1"/>
</dbReference>
<organism evidence="14 15">
    <name type="scientific">Stomoxys calcitrans</name>
    <name type="common">Stable fly</name>
    <name type="synonym">Conops calcitrans</name>
    <dbReference type="NCBI Taxonomy" id="35570"/>
    <lineage>
        <taxon>Eukaryota</taxon>
        <taxon>Metazoa</taxon>
        <taxon>Ecdysozoa</taxon>
        <taxon>Arthropoda</taxon>
        <taxon>Hexapoda</taxon>
        <taxon>Insecta</taxon>
        <taxon>Pterygota</taxon>
        <taxon>Neoptera</taxon>
        <taxon>Endopterygota</taxon>
        <taxon>Diptera</taxon>
        <taxon>Brachycera</taxon>
        <taxon>Muscomorpha</taxon>
        <taxon>Muscoidea</taxon>
        <taxon>Muscidae</taxon>
        <taxon>Stomoxys</taxon>
    </lineage>
</organism>
<evidence type="ECO:0000256" key="11">
    <source>
        <dbReference type="ARBA" id="ARBA00023303"/>
    </source>
</evidence>
<dbReference type="Gene3D" id="2.60.470.10">
    <property type="entry name" value="Acid-sensing ion channels like domains"/>
    <property type="match status" value="1"/>
</dbReference>
<evidence type="ECO:0000256" key="5">
    <source>
        <dbReference type="ARBA" id="ARBA00022692"/>
    </source>
</evidence>
<dbReference type="VEuPathDB" id="VectorBase:SCAU005229"/>
<evidence type="ECO:0000256" key="10">
    <source>
        <dbReference type="ARBA" id="ARBA00023201"/>
    </source>
</evidence>
<keyword evidence="11 12" id="KW-0407">Ion channel</keyword>
<protein>
    <submittedName>
        <fullName evidence="14">Uncharacterized protein</fullName>
    </submittedName>
</protein>
<dbReference type="EnsemblMetazoa" id="SCAU005229-RA">
    <property type="protein sequence ID" value="SCAU005229-PA"/>
    <property type="gene ID" value="SCAU005229"/>
</dbReference>
<gene>
    <name evidence="14" type="primary">106087828</name>
</gene>
<accession>A0A1I8P6C1</accession>
<dbReference type="PANTHER" id="PTHR11690">
    <property type="entry name" value="AMILORIDE-SENSITIVE SODIUM CHANNEL-RELATED"/>
    <property type="match status" value="1"/>
</dbReference>
<dbReference type="InterPro" id="IPR001873">
    <property type="entry name" value="ENaC"/>
</dbReference>
<keyword evidence="3 12" id="KW-0813">Transport</keyword>
<name>A0A1I8P6C1_STOCA</name>
<evidence type="ECO:0000256" key="7">
    <source>
        <dbReference type="ARBA" id="ARBA00023053"/>
    </source>
</evidence>
<keyword evidence="5 12" id="KW-0812">Transmembrane</keyword>
<dbReference type="OrthoDB" id="5874059at2759"/>
<keyword evidence="9 13" id="KW-0472">Membrane</keyword>
<evidence type="ECO:0000256" key="13">
    <source>
        <dbReference type="SAM" id="Phobius"/>
    </source>
</evidence>
<dbReference type="PANTHER" id="PTHR11690:SF157">
    <property type="entry name" value="PICKPOCKET 15"/>
    <property type="match status" value="1"/>
</dbReference>
<dbReference type="GO" id="GO:0015280">
    <property type="term" value="F:ligand-gated sodium channel activity"/>
    <property type="evidence" value="ECO:0007669"/>
    <property type="project" value="TreeGrafter"/>
</dbReference>
<evidence type="ECO:0000256" key="8">
    <source>
        <dbReference type="ARBA" id="ARBA00023065"/>
    </source>
</evidence>
<evidence type="ECO:0000256" key="3">
    <source>
        <dbReference type="ARBA" id="ARBA00022448"/>
    </source>
</evidence>
<keyword evidence="6 13" id="KW-1133">Transmembrane helix</keyword>
<reference evidence="14" key="1">
    <citation type="submission" date="2020-05" db="UniProtKB">
        <authorList>
            <consortium name="EnsemblMetazoa"/>
        </authorList>
    </citation>
    <scope>IDENTIFICATION</scope>
    <source>
        <strain evidence="14">USDA</strain>
    </source>
</reference>
<evidence type="ECO:0000256" key="1">
    <source>
        <dbReference type="ARBA" id="ARBA00004141"/>
    </source>
</evidence>
<comment type="similarity">
    <text evidence="2 12">Belongs to the amiloride-sensitive sodium channel (TC 1.A.6) family.</text>
</comment>
<feature type="transmembrane region" description="Helical" evidence="13">
    <location>
        <begin position="423"/>
        <end position="451"/>
    </location>
</feature>
<feature type="transmembrane region" description="Helical" evidence="13">
    <location>
        <begin position="38"/>
        <end position="55"/>
    </location>
</feature>
<evidence type="ECO:0000256" key="6">
    <source>
        <dbReference type="ARBA" id="ARBA00022989"/>
    </source>
</evidence>
<dbReference type="Proteomes" id="UP000095300">
    <property type="component" value="Unassembled WGS sequence"/>
</dbReference>
<keyword evidence="4 12" id="KW-0894">Sodium channel</keyword>
<dbReference type="GO" id="GO:0005886">
    <property type="term" value="C:plasma membrane"/>
    <property type="evidence" value="ECO:0007669"/>
    <property type="project" value="TreeGrafter"/>
</dbReference>
<dbReference type="PRINTS" id="PR01078">
    <property type="entry name" value="AMINACHANNEL"/>
</dbReference>
<evidence type="ECO:0000313" key="14">
    <source>
        <dbReference type="EnsemblMetazoa" id="SCAU005229-PA"/>
    </source>
</evidence>
<evidence type="ECO:0000256" key="4">
    <source>
        <dbReference type="ARBA" id="ARBA00022461"/>
    </source>
</evidence>
<evidence type="ECO:0000313" key="15">
    <source>
        <dbReference type="Proteomes" id="UP000095300"/>
    </source>
</evidence>
<keyword evidence="7" id="KW-0915">Sodium</keyword>
<sequence length="458" mass="52423">MTNGKRKYVGHLKDYCVNSTLAGFSYIANSNLHIIERVFWLICVLLSAMGSYVLISQFESEFNSRAVSIVLESLPWTRSFQFPTIAVCELQNKKTLPEGVEDYVESLVPDGAKYNDGVEDFMSSLVFAHAYIEGKINSWCTKECQNSDNCAKCPETGWRMLHERFRTNCSDFFVSCELSLKPFECCAYFLPLITPHGNCFMLNSLLNNKRGSPTWFNNKVDPMTGVAKLKVVTKKEIQLSVLNEEDLPQNELASFKVSARLGQERIFQIFMHTTGNDAGVREIPPEYRNCRFPDELIANSAYRAYSISTCFFDCLRFYQMKICNCSSFYLMPEPMAKVPDCDLEGFRCLNEYHSIRPATQSLLPWSNSSYSCHCMPSCNEIDFKRVYENEVQLRTSASYATITVNIPELSTERFRRQAMRTRLDIVVTIGGILGLFLGASILSGIELVYYFTLRWWNN</sequence>
<keyword evidence="10 12" id="KW-0739">Sodium transport</keyword>
<keyword evidence="8 12" id="KW-0406">Ion transport</keyword>
<proteinExistence type="inferred from homology"/>
<comment type="subcellular location">
    <subcellularLocation>
        <location evidence="1">Membrane</location>
        <topology evidence="1">Multi-pass membrane protein</topology>
    </subcellularLocation>
</comment>
<dbReference type="Gene3D" id="1.10.287.770">
    <property type="entry name" value="YojJ-like"/>
    <property type="match status" value="1"/>
</dbReference>
<keyword evidence="15" id="KW-1185">Reference proteome</keyword>
<dbReference type="KEGG" id="scac:106087828"/>
<evidence type="ECO:0000256" key="2">
    <source>
        <dbReference type="ARBA" id="ARBA00007193"/>
    </source>
</evidence>